<evidence type="ECO:0000313" key="2">
    <source>
        <dbReference type="EMBL" id="CDS05512.1"/>
    </source>
</evidence>
<evidence type="ECO:0000256" key="1">
    <source>
        <dbReference type="SAM" id="MobiDB-lite"/>
    </source>
</evidence>
<name>A0A077WFU5_9FUNG</name>
<reference evidence="2" key="1">
    <citation type="journal article" date="2014" name="Genome Announc.">
        <title>De novo whole-genome sequence and genome annotation of Lichtheimia ramosa.</title>
        <authorList>
            <person name="Linde J."/>
            <person name="Schwartze V."/>
            <person name="Binder U."/>
            <person name="Lass-Florl C."/>
            <person name="Voigt K."/>
            <person name="Horn F."/>
        </authorList>
    </citation>
    <scope>NUCLEOTIDE SEQUENCE</scope>
    <source>
        <strain evidence="2">JMRC FSU:6197</strain>
    </source>
</reference>
<organism evidence="2">
    <name type="scientific">Lichtheimia ramosa</name>
    <dbReference type="NCBI Taxonomy" id="688394"/>
    <lineage>
        <taxon>Eukaryota</taxon>
        <taxon>Fungi</taxon>
        <taxon>Fungi incertae sedis</taxon>
        <taxon>Mucoromycota</taxon>
        <taxon>Mucoromycotina</taxon>
        <taxon>Mucoromycetes</taxon>
        <taxon>Mucorales</taxon>
        <taxon>Lichtheimiaceae</taxon>
        <taxon>Lichtheimia</taxon>
    </lineage>
</organism>
<dbReference type="AlphaFoldDB" id="A0A077WFU5"/>
<dbReference type="EMBL" id="LK023316">
    <property type="protein sequence ID" value="CDS05512.1"/>
    <property type="molecule type" value="Genomic_DNA"/>
</dbReference>
<accession>A0A077WFU5</accession>
<feature type="compositionally biased region" description="Low complexity" evidence="1">
    <location>
        <begin position="113"/>
        <end position="123"/>
    </location>
</feature>
<feature type="compositionally biased region" description="Polar residues" evidence="1">
    <location>
        <begin position="70"/>
        <end position="79"/>
    </location>
</feature>
<protein>
    <submittedName>
        <fullName evidence="2">Uncharacterized protein</fullName>
    </submittedName>
</protein>
<proteinExistence type="predicted"/>
<gene>
    <name evidence="2" type="ORF">LRAMOSA08040</name>
</gene>
<feature type="region of interest" description="Disordered" evidence="1">
    <location>
        <begin position="60"/>
        <end position="129"/>
    </location>
</feature>
<sequence length="196" mass="22122">MFPNHSTDDQSKREADLNTFNNNILQGSLGSLFKHFVSSDEASSNVSLANAPGDDYKRLVEKSRVKRQMTKSTSGYSIASLSSNNSSSSDEEDDLNDYHDKAPVPMQLPPSSSPMNKQPSSSPTRQNTYGFAVGHPIILPIPPQHESRNRRVTMVDKMYDWLFAREDRYFNADRRELSKDIFPAGAEQQQQQHQVL</sequence>
<dbReference type="OrthoDB" id="2214918at2759"/>